<feature type="transmembrane region" description="Helical" evidence="6">
    <location>
        <begin position="171"/>
        <end position="192"/>
    </location>
</feature>
<comment type="subcellular location">
    <subcellularLocation>
        <location evidence="1">Cell membrane</location>
        <topology evidence="1">Multi-pass membrane protein</topology>
    </subcellularLocation>
</comment>
<keyword evidence="5 6" id="KW-0472">Membrane</keyword>
<evidence type="ECO:0000256" key="6">
    <source>
        <dbReference type="SAM" id="Phobius"/>
    </source>
</evidence>
<feature type="transmembrane region" description="Helical" evidence="6">
    <location>
        <begin position="204"/>
        <end position="227"/>
    </location>
</feature>
<keyword evidence="3 6" id="KW-0812">Transmembrane</keyword>
<keyword evidence="2" id="KW-1003">Cell membrane</keyword>
<dbReference type="Proteomes" id="UP000290682">
    <property type="component" value="Unassembled WGS sequence"/>
</dbReference>
<dbReference type="InterPro" id="IPR051258">
    <property type="entry name" value="Diverse_Substrate_Transporter"/>
</dbReference>
<evidence type="ECO:0000256" key="5">
    <source>
        <dbReference type="ARBA" id="ARBA00023136"/>
    </source>
</evidence>
<accession>A0ABY0FD98</accession>
<evidence type="ECO:0000313" key="8">
    <source>
        <dbReference type="EMBL" id="RXZ42517.1"/>
    </source>
</evidence>
<evidence type="ECO:0000256" key="1">
    <source>
        <dbReference type="ARBA" id="ARBA00004651"/>
    </source>
</evidence>
<feature type="transmembrane region" description="Helical" evidence="6">
    <location>
        <begin position="266"/>
        <end position="285"/>
    </location>
</feature>
<protein>
    <submittedName>
        <fullName evidence="8">DMT family transporter</fullName>
    </submittedName>
</protein>
<feature type="transmembrane region" description="Helical" evidence="6">
    <location>
        <begin position="142"/>
        <end position="159"/>
    </location>
</feature>
<dbReference type="InterPro" id="IPR000620">
    <property type="entry name" value="EamA_dom"/>
</dbReference>
<gene>
    <name evidence="8" type="ORF">EBB06_11465</name>
</gene>
<feature type="transmembrane region" description="Helical" evidence="6">
    <location>
        <begin position="233"/>
        <end position="254"/>
    </location>
</feature>
<dbReference type="PANTHER" id="PTHR42920">
    <property type="entry name" value="OS03G0707200 PROTEIN-RELATED"/>
    <property type="match status" value="1"/>
</dbReference>
<feature type="transmembrane region" description="Helical" evidence="6">
    <location>
        <begin position="86"/>
        <end position="106"/>
    </location>
</feature>
<name>A0ABY0FD98_9NEIS</name>
<organism evidence="8 9">
    <name type="scientific">Crenobacter cavernae</name>
    <dbReference type="NCBI Taxonomy" id="2290923"/>
    <lineage>
        <taxon>Bacteria</taxon>
        <taxon>Pseudomonadati</taxon>
        <taxon>Pseudomonadota</taxon>
        <taxon>Betaproteobacteria</taxon>
        <taxon>Neisseriales</taxon>
        <taxon>Neisseriaceae</taxon>
        <taxon>Crenobacter</taxon>
    </lineage>
</organism>
<evidence type="ECO:0000256" key="2">
    <source>
        <dbReference type="ARBA" id="ARBA00022475"/>
    </source>
</evidence>
<evidence type="ECO:0000256" key="3">
    <source>
        <dbReference type="ARBA" id="ARBA00022692"/>
    </source>
</evidence>
<evidence type="ECO:0000313" key="9">
    <source>
        <dbReference type="Proteomes" id="UP000290682"/>
    </source>
</evidence>
<dbReference type="Gene3D" id="1.10.3730.20">
    <property type="match status" value="1"/>
</dbReference>
<feature type="transmembrane region" description="Helical" evidence="6">
    <location>
        <begin position="21"/>
        <end position="41"/>
    </location>
</feature>
<feature type="domain" description="EamA" evidence="7">
    <location>
        <begin position="173"/>
        <end position="308"/>
    </location>
</feature>
<feature type="transmembrane region" description="Helical" evidence="6">
    <location>
        <begin position="291"/>
        <end position="308"/>
    </location>
</feature>
<proteinExistence type="predicted"/>
<comment type="caution">
    <text evidence="8">The sequence shown here is derived from an EMBL/GenBank/DDBJ whole genome shotgun (WGS) entry which is preliminary data.</text>
</comment>
<feature type="domain" description="EamA" evidence="7">
    <location>
        <begin position="20"/>
        <end position="158"/>
    </location>
</feature>
<feature type="transmembrane region" description="Helical" evidence="6">
    <location>
        <begin position="118"/>
        <end position="135"/>
    </location>
</feature>
<reference evidence="8 9" key="1">
    <citation type="submission" date="2018-10" db="EMBL/GenBank/DDBJ databases">
        <title>Draft genome of Fastidiocella sp. strain 375T, a bacterium isolated from a karstic cave dripping water.</title>
        <authorList>
            <person name="Coelho C."/>
            <person name="Verissimo A."/>
            <person name="Tiago I."/>
        </authorList>
    </citation>
    <scope>NUCLEOTIDE SEQUENCE [LARGE SCALE GENOMIC DNA]</scope>
    <source>
        <strain evidence="8 9">CAVE-375</strain>
    </source>
</reference>
<dbReference type="EMBL" id="REGR01000014">
    <property type="protein sequence ID" value="RXZ42517.1"/>
    <property type="molecule type" value="Genomic_DNA"/>
</dbReference>
<evidence type="ECO:0000259" key="7">
    <source>
        <dbReference type="Pfam" id="PF00892"/>
    </source>
</evidence>
<dbReference type="SUPFAM" id="SSF103481">
    <property type="entry name" value="Multidrug resistance efflux transporter EmrE"/>
    <property type="match status" value="2"/>
</dbReference>
<sequence>MSDSCSAAAPVGRFAFVSEKGFVYAVLAAVGFSAKAIFVKIGYRYGATAEPMLALRMVFALPFFAYMAYAARATPWPAARPTLKQWGVLFWLGLMGYYLSSLFDFLGLQYVTAALERLTLFLYPTLVLMLSHVFLGKRYPRAVWGAVALAYAGIGLAFWNDLVATQMSGDLWTGVAWVAASTLSYAIYLIGSGEAMGRFGAPRLTAYTMLVAVAAVLIHAAAGTVPADYRLPWQVYAAALAMALFSTVLPVRWLNLAIRQIGAGRAASVGTLGPVLTMAMAWALLGESLSVLQVAGAALVIAGVVLIGRAKR</sequence>
<evidence type="ECO:0000256" key="4">
    <source>
        <dbReference type="ARBA" id="ARBA00022989"/>
    </source>
</evidence>
<keyword evidence="9" id="KW-1185">Reference proteome</keyword>
<dbReference type="RefSeq" id="WP_129213316.1">
    <property type="nucleotide sequence ID" value="NZ_REGR01000014.1"/>
</dbReference>
<dbReference type="Pfam" id="PF00892">
    <property type="entry name" value="EamA"/>
    <property type="match status" value="2"/>
</dbReference>
<dbReference type="PANTHER" id="PTHR42920:SF5">
    <property type="entry name" value="EAMA DOMAIN-CONTAINING PROTEIN"/>
    <property type="match status" value="1"/>
</dbReference>
<feature type="transmembrane region" description="Helical" evidence="6">
    <location>
        <begin position="53"/>
        <end position="74"/>
    </location>
</feature>
<keyword evidence="4 6" id="KW-1133">Transmembrane helix</keyword>
<dbReference type="InterPro" id="IPR037185">
    <property type="entry name" value="EmrE-like"/>
</dbReference>